<dbReference type="Gene3D" id="2.40.50.140">
    <property type="entry name" value="Nucleic acid-binding proteins"/>
    <property type="match status" value="1"/>
</dbReference>
<dbReference type="EMBL" id="METE01000006">
    <property type="protein sequence ID" value="OGB85275.1"/>
    <property type="molecule type" value="Genomic_DNA"/>
</dbReference>
<dbReference type="PROSITE" id="PS50862">
    <property type="entry name" value="AA_TRNA_LIGASE_II"/>
    <property type="match status" value="1"/>
</dbReference>
<evidence type="ECO:0000256" key="1">
    <source>
        <dbReference type="ARBA" id="ARBA00022598"/>
    </source>
</evidence>
<feature type="domain" description="Aminoacyl-transfer RNA synthetases class-II family profile" evidence="9">
    <location>
        <begin position="169"/>
        <end position="485"/>
    </location>
</feature>
<dbReference type="InterPro" id="IPR002313">
    <property type="entry name" value="Lys-tRNA-ligase_II"/>
</dbReference>
<dbReference type="InterPro" id="IPR012340">
    <property type="entry name" value="NA-bd_OB-fold"/>
</dbReference>
<sequence length="490" mass="56037">MDQSLDQIIAVRKDKLKRLRDRGINPYPSTVNRTLPVSAFVEQFNSLKRSSKSVTLAGRLMAKREFGGLTFGLIKDGHGDVQIMFKKDDIGPKVYADLELVDIGDIVQVTGSAMLTKKGEKTLLVKKLVLLAKSLRPLPDKWYGLTDQETRFRQRYLDLIFNPEVKERFLIRHHLVQAIREFLLEQGYIEVDTPALQPMPGGALATPFTTYYEALGIDVYLRIAPELYLKRLIVGGFERVFEFARVFRNEGLSTQHLQDFTMLEFYQAYADYRELMKLTEKMLSSVIKKVLGTTKVKFGDKTIDFKTPWPVKSFRDLILKETDIDIDKCETVEKLQTAINSKKIHLTFKGKAGRGKLIDELYKERVRPKLTNPMFLVDHPLDLSPLAKQKDDDSSKVQRFQLVVCGMEIVNAFSELNDPIDQAERFKEQARQKKAGDKEAHSMDQDYIKALEYGMPPTAGWGMGIDRLIALLTNADSIREAVLFPFVKSR</sequence>
<dbReference type="SUPFAM" id="SSF50249">
    <property type="entry name" value="Nucleic acid-binding proteins"/>
    <property type="match status" value="1"/>
</dbReference>
<dbReference type="GO" id="GO:0006430">
    <property type="term" value="P:lysyl-tRNA aminoacylation"/>
    <property type="evidence" value="ECO:0007669"/>
    <property type="project" value="UniProtKB-UniRule"/>
</dbReference>
<dbReference type="HAMAP" id="MF_00252">
    <property type="entry name" value="Lys_tRNA_synth_class2"/>
    <property type="match status" value="1"/>
</dbReference>
<keyword evidence="7" id="KW-0963">Cytoplasm</keyword>
<reference evidence="10 11" key="1">
    <citation type="journal article" date="2016" name="Nat. Commun.">
        <title>Thousands of microbial genomes shed light on interconnected biogeochemical processes in an aquifer system.</title>
        <authorList>
            <person name="Anantharaman K."/>
            <person name="Brown C.T."/>
            <person name="Hug L.A."/>
            <person name="Sharon I."/>
            <person name="Castelle C.J."/>
            <person name="Probst A.J."/>
            <person name="Thomas B.C."/>
            <person name="Singh A."/>
            <person name="Wilkins M.J."/>
            <person name="Karaoz U."/>
            <person name="Brodie E.L."/>
            <person name="Williams K.H."/>
            <person name="Hubbard S.S."/>
            <person name="Banfield J.F."/>
        </authorList>
    </citation>
    <scope>NUCLEOTIDE SEQUENCE [LARGE SCALE GENOMIC DNA]</scope>
</reference>
<keyword evidence="7 8" id="KW-0460">Magnesium</keyword>
<dbReference type="SUPFAM" id="SSF55681">
    <property type="entry name" value="Class II aaRS and biotin synthetases"/>
    <property type="match status" value="1"/>
</dbReference>
<evidence type="ECO:0000256" key="7">
    <source>
        <dbReference type="HAMAP-Rule" id="MF_00252"/>
    </source>
</evidence>
<dbReference type="NCBIfam" id="NF001756">
    <property type="entry name" value="PRK00484.1"/>
    <property type="match status" value="1"/>
</dbReference>
<dbReference type="Pfam" id="PF00152">
    <property type="entry name" value="tRNA-synt_2"/>
    <property type="match status" value="1"/>
</dbReference>
<dbReference type="InterPro" id="IPR004364">
    <property type="entry name" value="Aa-tRNA-synt_II"/>
</dbReference>
<dbReference type="Proteomes" id="UP000179010">
    <property type="component" value="Unassembled WGS sequence"/>
</dbReference>
<name>A0A1F4PNR4_UNCK3</name>
<evidence type="ECO:0000256" key="8">
    <source>
        <dbReference type="RuleBase" id="RU000336"/>
    </source>
</evidence>
<dbReference type="GO" id="GO:0005829">
    <property type="term" value="C:cytosol"/>
    <property type="evidence" value="ECO:0007669"/>
    <property type="project" value="TreeGrafter"/>
</dbReference>
<comment type="caution">
    <text evidence="10">The sequence shown here is derived from an EMBL/GenBank/DDBJ whole genome shotgun (WGS) entry which is preliminary data.</text>
</comment>
<comment type="subcellular location">
    <subcellularLocation>
        <location evidence="7">Cytoplasm</location>
    </subcellularLocation>
</comment>
<comment type="caution">
    <text evidence="7">Lacks conserved residue(s) required for the propagation of feature annotation.</text>
</comment>
<keyword evidence="1 7" id="KW-0436">Ligase</keyword>
<comment type="subunit">
    <text evidence="7">Homodimer.</text>
</comment>
<dbReference type="STRING" id="1798539.A2994_03250"/>
<evidence type="ECO:0000256" key="3">
    <source>
        <dbReference type="ARBA" id="ARBA00022741"/>
    </source>
</evidence>
<evidence type="ECO:0000313" key="11">
    <source>
        <dbReference type="Proteomes" id="UP000179010"/>
    </source>
</evidence>
<keyword evidence="3 7" id="KW-0547">Nucleotide-binding</keyword>
<dbReference type="CDD" id="cd00775">
    <property type="entry name" value="LysRS_core"/>
    <property type="match status" value="1"/>
</dbReference>
<dbReference type="AlphaFoldDB" id="A0A1F4PNR4"/>
<evidence type="ECO:0000256" key="6">
    <source>
        <dbReference type="ARBA" id="ARBA00048573"/>
    </source>
</evidence>
<dbReference type="InterPro" id="IPR006195">
    <property type="entry name" value="aa-tRNA-synth_II"/>
</dbReference>
<proteinExistence type="inferred from homology"/>
<feature type="binding site" evidence="7">
    <location>
        <position position="408"/>
    </location>
    <ligand>
        <name>Mg(2+)</name>
        <dbReference type="ChEBI" id="CHEBI:18420"/>
        <label>1</label>
    </ligand>
</feature>
<dbReference type="PANTHER" id="PTHR42918">
    <property type="entry name" value="LYSYL-TRNA SYNTHETASE"/>
    <property type="match status" value="1"/>
</dbReference>
<evidence type="ECO:0000256" key="5">
    <source>
        <dbReference type="ARBA" id="ARBA00023146"/>
    </source>
</evidence>
<comment type="cofactor">
    <cofactor evidence="7 8">
        <name>Mg(2+)</name>
        <dbReference type="ChEBI" id="CHEBI:18420"/>
    </cofactor>
    <text evidence="7 8">Binds 3 Mg(2+) ions per subunit.</text>
</comment>
<dbReference type="NCBIfam" id="TIGR00499">
    <property type="entry name" value="lysS_bact"/>
    <property type="match status" value="1"/>
</dbReference>
<keyword evidence="7" id="KW-0648">Protein biosynthesis</keyword>
<keyword evidence="2 7" id="KW-0479">Metal-binding</keyword>
<dbReference type="EC" id="6.1.1.6" evidence="7"/>
<keyword evidence="4 7" id="KW-0067">ATP-binding</keyword>
<evidence type="ECO:0000313" key="10">
    <source>
        <dbReference type="EMBL" id="OGB85275.1"/>
    </source>
</evidence>
<dbReference type="GO" id="GO:0004824">
    <property type="term" value="F:lysine-tRNA ligase activity"/>
    <property type="evidence" value="ECO:0007669"/>
    <property type="project" value="UniProtKB-UniRule"/>
</dbReference>
<dbReference type="GO" id="GO:0000287">
    <property type="term" value="F:magnesium ion binding"/>
    <property type="evidence" value="ECO:0007669"/>
    <property type="project" value="UniProtKB-UniRule"/>
</dbReference>
<dbReference type="InterPro" id="IPR044136">
    <property type="entry name" value="Lys-tRNA-ligase_II_N"/>
</dbReference>
<comment type="catalytic activity">
    <reaction evidence="6 7 8">
        <text>tRNA(Lys) + L-lysine + ATP = L-lysyl-tRNA(Lys) + AMP + diphosphate</text>
        <dbReference type="Rhea" id="RHEA:20792"/>
        <dbReference type="Rhea" id="RHEA-COMP:9696"/>
        <dbReference type="Rhea" id="RHEA-COMP:9697"/>
        <dbReference type="ChEBI" id="CHEBI:30616"/>
        <dbReference type="ChEBI" id="CHEBI:32551"/>
        <dbReference type="ChEBI" id="CHEBI:33019"/>
        <dbReference type="ChEBI" id="CHEBI:78442"/>
        <dbReference type="ChEBI" id="CHEBI:78529"/>
        <dbReference type="ChEBI" id="CHEBI:456215"/>
        <dbReference type="EC" id="6.1.1.6"/>
    </reaction>
</comment>
<protein>
    <recommendedName>
        <fullName evidence="7">Lysine--tRNA ligase</fullName>
        <ecNumber evidence="7">6.1.1.6</ecNumber>
    </recommendedName>
    <alternativeName>
        <fullName evidence="7">Lysyl-tRNA synthetase</fullName>
        <shortName evidence="7">LysRS</shortName>
    </alternativeName>
</protein>
<dbReference type="Pfam" id="PF01336">
    <property type="entry name" value="tRNA_anti-codon"/>
    <property type="match status" value="1"/>
</dbReference>
<dbReference type="GO" id="GO:0005524">
    <property type="term" value="F:ATP binding"/>
    <property type="evidence" value="ECO:0007669"/>
    <property type="project" value="UniProtKB-UniRule"/>
</dbReference>
<dbReference type="Gene3D" id="3.30.930.10">
    <property type="entry name" value="Bira Bifunctional Protein, Domain 2"/>
    <property type="match status" value="1"/>
</dbReference>
<gene>
    <name evidence="7" type="primary">lysS</name>
    <name evidence="10" type="ORF">A2994_03250</name>
</gene>
<evidence type="ECO:0000256" key="4">
    <source>
        <dbReference type="ARBA" id="ARBA00022840"/>
    </source>
</evidence>
<dbReference type="CDD" id="cd04322">
    <property type="entry name" value="LysRS_N"/>
    <property type="match status" value="1"/>
</dbReference>
<dbReference type="GO" id="GO:0000049">
    <property type="term" value="F:tRNA binding"/>
    <property type="evidence" value="ECO:0007669"/>
    <property type="project" value="TreeGrafter"/>
</dbReference>
<dbReference type="InterPro" id="IPR045864">
    <property type="entry name" value="aa-tRNA-synth_II/BPL/LPL"/>
</dbReference>
<organism evidence="10 11">
    <name type="scientific">candidate division Kazan bacterium RIFCSPLOWO2_01_FULL_48_13</name>
    <dbReference type="NCBI Taxonomy" id="1798539"/>
    <lineage>
        <taxon>Bacteria</taxon>
        <taxon>Bacteria division Kazan-3B-28</taxon>
    </lineage>
</organism>
<accession>A0A1F4PNR4</accession>
<dbReference type="InterPro" id="IPR018149">
    <property type="entry name" value="Lys-tRNA-synth_II_C"/>
</dbReference>
<dbReference type="PANTHER" id="PTHR42918:SF15">
    <property type="entry name" value="LYSINE--TRNA LIGASE, CHLOROPLASTIC_MITOCHONDRIAL"/>
    <property type="match status" value="1"/>
</dbReference>
<evidence type="ECO:0000259" key="9">
    <source>
        <dbReference type="PROSITE" id="PS50862"/>
    </source>
</evidence>
<keyword evidence="5 7" id="KW-0030">Aminoacyl-tRNA synthetase</keyword>
<dbReference type="InterPro" id="IPR004365">
    <property type="entry name" value="NA-bd_OB_tRNA"/>
</dbReference>
<feature type="binding site" evidence="7">
    <location>
        <position position="408"/>
    </location>
    <ligand>
        <name>Mg(2+)</name>
        <dbReference type="ChEBI" id="CHEBI:18420"/>
        <label>2</label>
    </ligand>
</feature>
<dbReference type="PRINTS" id="PR00982">
    <property type="entry name" value="TRNASYNTHLYS"/>
</dbReference>
<evidence type="ECO:0000256" key="2">
    <source>
        <dbReference type="ARBA" id="ARBA00022723"/>
    </source>
</evidence>
<comment type="similarity">
    <text evidence="7">Belongs to the class-II aminoacyl-tRNA synthetase family.</text>
</comment>